<feature type="transmembrane region" description="Helical" evidence="1">
    <location>
        <begin position="162"/>
        <end position="184"/>
    </location>
</feature>
<evidence type="ECO:0000256" key="1">
    <source>
        <dbReference type="SAM" id="Phobius"/>
    </source>
</evidence>
<keyword evidence="1" id="KW-1133">Transmembrane helix</keyword>
<feature type="transmembrane region" description="Helical" evidence="1">
    <location>
        <begin position="125"/>
        <end position="150"/>
    </location>
</feature>
<reference evidence="2 3" key="1">
    <citation type="submission" date="2020-05" db="EMBL/GenBank/DDBJ databases">
        <title>Genome sequencing of Spirosoma sp. TS118.</title>
        <authorList>
            <person name="Lee J.-H."/>
            <person name="Jeong S."/>
            <person name="Zhao L."/>
            <person name="Jung J.-H."/>
            <person name="Kim M.-K."/>
            <person name="Lim S."/>
        </authorList>
    </citation>
    <scope>NUCLEOTIDE SEQUENCE [LARGE SCALE GENOMIC DNA]</scope>
    <source>
        <strain evidence="2 3">TS118</strain>
    </source>
</reference>
<dbReference type="EMBL" id="CP053435">
    <property type="protein sequence ID" value="QJW88272.1"/>
    <property type="molecule type" value="Genomic_DNA"/>
</dbReference>
<name>A0A6M5Y6F9_9BACT</name>
<feature type="transmembrane region" description="Helical" evidence="1">
    <location>
        <begin position="17"/>
        <end position="37"/>
    </location>
</feature>
<keyword evidence="1" id="KW-0472">Membrane</keyword>
<evidence type="ECO:0000313" key="3">
    <source>
        <dbReference type="Proteomes" id="UP000502756"/>
    </source>
</evidence>
<keyword evidence="3" id="KW-1185">Reference proteome</keyword>
<feature type="transmembrane region" description="Helical" evidence="1">
    <location>
        <begin position="251"/>
        <end position="268"/>
    </location>
</feature>
<organism evidence="2 3">
    <name type="scientific">Spirosoma taeanense</name>
    <dbReference type="NCBI Taxonomy" id="2735870"/>
    <lineage>
        <taxon>Bacteria</taxon>
        <taxon>Pseudomonadati</taxon>
        <taxon>Bacteroidota</taxon>
        <taxon>Cytophagia</taxon>
        <taxon>Cytophagales</taxon>
        <taxon>Cytophagaceae</taxon>
        <taxon>Spirosoma</taxon>
    </lineage>
</organism>
<protein>
    <recommendedName>
        <fullName evidence="4">Beta-carotene 15,15'-monooxygenase</fullName>
    </recommendedName>
</protein>
<gene>
    <name evidence="2" type="ORF">HNV11_02205</name>
</gene>
<proteinExistence type="predicted"/>
<accession>A0A6M5Y6F9</accession>
<keyword evidence="1" id="KW-0812">Transmembrane</keyword>
<dbReference type="Proteomes" id="UP000502756">
    <property type="component" value="Chromosome"/>
</dbReference>
<feature type="transmembrane region" description="Helical" evidence="1">
    <location>
        <begin position="219"/>
        <end position="239"/>
    </location>
</feature>
<dbReference type="RefSeq" id="WP_171738104.1">
    <property type="nucleotide sequence ID" value="NZ_CP053435.1"/>
</dbReference>
<dbReference type="KEGG" id="stae:HNV11_02205"/>
<evidence type="ECO:0000313" key="2">
    <source>
        <dbReference type="EMBL" id="QJW88272.1"/>
    </source>
</evidence>
<evidence type="ECO:0008006" key="4">
    <source>
        <dbReference type="Google" id="ProtNLM"/>
    </source>
</evidence>
<dbReference type="AlphaFoldDB" id="A0A6M5Y6F9"/>
<sequence length="319" mass="35784">MNALTVSFRHLFRSGRLIWLLYGITLVLGLVAALPFFNALKVEDQDSPAFLTLLDGFNYTVYSDFMHRSGRAIAPLLSVGRWLGPVYLLLSVFWAGGILMRFTQTGPRFDLGTFWQACSHYFGRFMRLFGVTSLFVLAGAGIWLVAGTLVSIALSDLFTERGLFWIGLGFFGLFVLTATLLLCIGDFAKVLMFREDERNAFRAFGQAGRLVLRNLGRTYGLYWLLILTGTGLFAIYFLIDDLIPMRNWPTILLMFLVQQALVFGRVALKVGWLGTAYFQYEQLPRPSLRLRSIAPAPLTEPVYSPATNPNPHEPQAPSA</sequence>